<dbReference type="PANTHER" id="PTHR23155">
    <property type="entry name" value="DISEASE RESISTANCE PROTEIN RP"/>
    <property type="match status" value="1"/>
</dbReference>
<keyword evidence="3" id="KW-0677">Repeat</keyword>
<dbReference type="InterPro" id="IPR036388">
    <property type="entry name" value="WH-like_DNA-bd_sf"/>
</dbReference>
<dbReference type="PRINTS" id="PR00364">
    <property type="entry name" value="DISEASERSIST"/>
</dbReference>
<evidence type="ECO:0000259" key="8">
    <source>
        <dbReference type="Pfam" id="PF25019"/>
    </source>
</evidence>
<evidence type="ECO:0000256" key="4">
    <source>
        <dbReference type="ARBA" id="ARBA00022741"/>
    </source>
</evidence>
<evidence type="ECO:0000256" key="1">
    <source>
        <dbReference type="ARBA" id="ARBA00008894"/>
    </source>
</evidence>
<dbReference type="GO" id="GO:0043531">
    <property type="term" value="F:ADP binding"/>
    <property type="evidence" value="ECO:0007669"/>
    <property type="project" value="InterPro"/>
</dbReference>
<comment type="similarity">
    <text evidence="1">Belongs to the disease resistance NB-LRR family.</text>
</comment>
<gene>
    <name evidence="9" type="ORF">LSALG_LOCUS9895</name>
</gene>
<dbReference type="EMBL" id="OX465077">
    <property type="protein sequence ID" value="CAI9269524.1"/>
    <property type="molecule type" value="Genomic_DNA"/>
</dbReference>
<feature type="domain" description="NB-ARC" evidence="6">
    <location>
        <begin position="21"/>
        <end position="94"/>
    </location>
</feature>
<proteinExistence type="inferred from homology"/>
<keyword evidence="10" id="KW-1185">Reference proteome</keyword>
<dbReference type="GO" id="GO:0098542">
    <property type="term" value="P:defense response to other organism"/>
    <property type="evidence" value="ECO:0007669"/>
    <property type="project" value="TreeGrafter"/>
</dbReference>
<evidence type="ECO:0000259" key="7">
    <source>
        <dbReference type="Pfam" id="PF23559"/>
    </source>
</evidence>
<feature type="domain" description="NB-ARC" evidence="6">
    <location>
        <begin position="95"/>
        <end position="161"/>
    </location>
</feature>
<reference evidence="9" key="1">
    <citation type="submission" date="2023-04" db="EMBL/GenBank/DDBJ databases">
        <authorList>
            <person name="Vijverberg K."/>
            <person name="Xiong W."/>
            <person name="Schranz E."/>
        </authorList>
    </citation>
    <scope>NUCLEOTIDE SEQUENCE</scope>
</reference>
<dbReference type="Gene3D" id="3.40.50.300">
    <property type="entry name" value="P-loop containing nucleotide triphosphate hydrolases"/>
    <property type="match status" value="2"/>
</dbReference>
<accession>A0AA35V330</accession>
<sequence length="633" mass="71562">MTERRLEQTSLVDESKIIGREGEKEALLKKLLGKEECDENVSIVSIVGMGGIGKTTLAKLLFNEEKVKDHFELRAWVYASEELDVFNISKAIFEVVDDVWNEDYNKWELLQSPLLVGAPGSRVLVTTRSTKVASVMDSEEAFDLEVLSNEDALSLFAKHALGEKNFDKHPTLKLLGEGIVKKCGRLPLALKTLGRVLKGNRNVDEWEKLLNTEIWNINDGSEILPVLRLSYYHLPSYLKLLFAYCSLFPKDYEFQKNDLILLWMAEGFFSQSDDNKSMESLGSQYFEELKLRSDGMNISKRNENFEKFGYISLVAPKWKSYIKLKELQRAKRLQTFLPSSSSQIDSVVVKSLLELQFLRVLRLSGPGITQVPQSIGSLKHLRYLKFSFTDIRCLPEQVSDLYNLQSLLIRGCHELSDLPKSFAKLINLRHLDIDDTPSLNKMPLGIGGLTNLQTLSKVIVEEANGFKITDLKGLSDLQGELSIIGLDKLIDPIQAKNANLDQKKGLEVLEMRWSNVFDDSRNEMIEYEVLKELIPHPKLKVLKISNNKGTQFPSWVGDPTFDQLTELMLRGCKSTHLPTLGNLRSLKKLVISSCHLITSFSLSEKIMGDSDCGNLQPKLIPANDFGFLPMPLA</sequence>
<dbReference type="SUPFAM" id="SSF52058">
    <property type="entry name" value="L domain-like"/>
    <property type="match status" value="1"/>
</dbReference>
<evidence type="ECO:0008006" key="11">
    <source>
        <dbReference type="Google" id="ProtNLM"/>
    </source>
</evidence>
<dbReference type="Pfam" id="PF23559">
    <property type="entry name" value="WHD_DRP"/>
    <property type="match status" value="1"/>
</dbReference>
<dbReference type="Pfam" id="PF25019">
    <property type="entry name" value="LRR_R13L1-DRL21"/>
    <property type="match status" value="1"/>
</dbReference>
<dbReference type="InterPro" id="IPR056789">
    <property type="entry name" value="LRR_R13L1-DRL21"/>
</dbReference>
<dbReference type="SUPFAM" id="SSF52540">
    <property type="entry name" value="P-loop containing nucleoside triphosphate hydrolases"/>
    <property type="match status" value="1"/>
</dbReference>
<dbReference type="InterPro" id="IPR042197">
    <property type="entry name" value="Apaf_helical"/>
</dbReference>
<evidence type="ECO:0000313" key="10">
    <source>
        <dbReference type="Proteomes" id="UP001177003"/>
    </source>
</evidence>
<dbReference type="Gene3D" id="1.10.8.430">
    <property type="entry name" value="Helical domain of apoptotic protease-activating factors"/>
    <property type="match status" value="1"/>
</dbReference>
<feature type="domain" description="R13L1/DRL21-like LRR repeat region" evidence="8">
    <location>
        <begin position="468"/>
        <end position="594"/>
    </location>
</feature>
<dbReference type="InterPro" id="IPR058922">
    <property type="entry name" value="WHD_DRP"/>
</dbReference>
<dbReference type="PANTHER" id="PTHR23155:SF1221">
    <property type="entry name" value="OS11G0481150 PROTEIN"/>
    <property type="match status" value="1"/>
</dbReference>
<keyword evidence="2" id="KW-0433">Leucine-rich repeat</keyword>
<evidence type="ECO:0000256" key="5">
    <source>
        <dbReference type="ARBA" id="ARBA00022821"/>
    </source>
</evidence>
<dbReference type="InterPro" id="IPR032675">
    <property type="entry name" value="LRR_dom_sf"/>
</dbReference>
<evidence type="ECO:0000259" key="6">
    <source>
        <dbReference type="Pfam" id="PF00931"/>
    </source>
</evidence>
<evidence type="ECO:0000313" key="9">
    <source>
        <dbReference type="EMBL" id="CAI9269524.1"/>
    </source>
</evidence>
<keyword evidence="5" id="KW-0611">Plant defense</keyword>
<dbReference type="Proteomes" id="UP001177003">
    <property type="component" value="Chromosome 1"/>
</dbReference>
<keyword evidence="4" id="KW-0547">Nucleotide-binding</keyword>
<evidence type="ECO:0000256" key="2">
    <source>
        <dbReference type="ARBA" id="ARBA00022614"/>
    </source>
</evidence>
<dbReference type="Gene3D" id="1.10.10.10">
    <property type="entry name" value="Winged helix-like DNA-binding domain superfamily/Winged helix DNA-binding domain"/>
    <property type="match status" value="1"/>
</dbReference>
<feature type="domain" description="Disease resistance protein winged helix" evidence="7">
    <location>
        <begin position="247"/>
        <end position="293"/>
    </location>
</feature>
<dbReference type="InterPro" id="IPR002182">
    <property type="entry name" value="NB-ARC"/>
</dbReference>
<dbReference type="InterPro" id="IPR027417">
    <property type="entry name" value="P-loop_NTPase"/>
</dbReference>
<dbReference type="Pfam" id="PF00931">
    <property type="entry name" value="NB-ARC"/>
    <property type="match status" value="2"/>
</dbReference>
<dbReference type="AlphaFoldDB" id="A0AA35V330"/>
<protein>
    <recommendedName>
        <fullName evidence="11">NB-ARC domain-containing protein</fullName>
    </recommendedName>
</protein>
<dbReference type="InterPro" id="IPR044974">
    <property type="entry name" value="Disease_R_plants"/>
</dbReference>
<name>A0AA35V330_LACSI</name>
<dbReference type="Gene3D" id="3.80.10.10">
    <property type="entry name" value="Ribonuclease Inhibitor"/>
    <property type="match status" value="1"/>
</dbReference>
<evidence type="ECO:0000256" key="3">
    <source>
        <dbReference type="ARBA" id="ARBA00022737"/>
    </source>
</evidence>
<organism evidence="9 10">
    <name type="scientific">Lactuca saligna</name>
    <name type="common">Willowleaf lettuce</name>
    <dbReference type="NCBI Taxonomy" id="75948"/>
    <lineage>
        <taxon>Eukaryota</taxon>
        <taxon>Viridiplantae</taxon>
        <taxon>Streptophyta</taxon>
        <taxon>Embryophyta</taxon>
        <taxon>Tracheophyta</taxon>
        <taxon>Spermatophyta</taxon>
        <taxon>Magnoliopsida</taxon>
        <taxon>eudicotyledons</taxon>
        <taxon>Gunneridae</taxon>
        <taxon>Pentapetalae</taxon>
        <taxon>asterids</taxon>
        <taxon>campanulids</taxon>
        <taxon>Asterales</taxon>
        <taxon>Asteraceae</taxon>
        <taxon>Cichorioideae</taxon>
        <taxon>Cichorieae</taxon>
        <taxon>Lactucinae</taxon>
        <taxon>Lactuca</taxon>
    </lineage>
</organism>